<dbReference type="Gene3D" id="3.20.20.30">
    <property type="entry name" value="Luciferase-like domain"/>
    <property type="match status" value="1"/>
</dbReference>
<gene>
    <name evidence="3" type="ORF">DPM19_33780</name>
</gene>
<protein>
    <recommendedName>
        <fullName evidence="2">Luciferase-like domain-containing protein</fullName>
    </recommendedName>
</protein>
<organism evidence="3 4">
    <name type="scientific">Actinomadura craniellae</name>
    <dbReference type="NCBI Taxonomy" id="2231787"/>
    <lineage>
        <taxon>Bacteria</taxon>
        <taxon>Bacillati</taxon>
        <taxon>Actinomycetota</taxon>
        <taxon>Actinomycetes</taxon>
        <taxon>Streptosporangiales</taxon>
        <taxon>Thermomonosporaceae</taxon>
        <taxon>Actinomadura</taxon>
    </lineage>
</organism>
<dbReference type="PANTHER" id="PTHR43244:SF1">
    <property type="entry name" value="5,10-METHYLENETETRAHYDROMETHANOPTERIN REDUCTASE"/>
    <property type="match status" value="1"/>
</dbReference>
<keyword evidence="1" id="KW-0560">Oxidoreductase</keyword>
<evidence type="ECO:0000313" key="3">
    <source>
        <dbReference type="EMBL" id="RAY10765.1"/>
    </source>
</evidence>
<dbReference type="AlphaFoldDB" id="A0A365GVF0"/>
<name>A0A365GVF0_9ACTN</name>
<dbReference type="Proteomes" id="UP000251891">
    <property type="component" value="Unassembled WGS sequence"/>
</dbReference>
<reference evidence="3 4" key="1">
    <citation type="submission" date="2018-06" db="EMBL/GenBank/DDBJ databases">
        <title>Actinomadura craniellae sp. nov. isolated from marine sponge Craniella sp.</title>
        <authorList>
            <person name="Li L."/>
            <person name="Xu Q.H."/>
            <person name="Lin H.W."/>
            <person name="Lu Y.H."/>
        </authorList>
    </citation>
    <scope>NUCLEOTIDE SEQUENCE [LARGE SCALE GENOMIC DNA]</scope>
    <source>
        <strain evidence="3 4">LHW63021</strain>
    </source>
</reference>
<dbReference type="GO" id="GO:0016705">
    <property type="term" value="F:oxidoreductase activity, acting on paired donors, with incorporation or reduction of molecular oxygen"/>
    <property type="evidence" value="ECO:0007669"/>
    <property type="project" value="InterPro"/>
</dbReference>
<sequence length="325" mass="34682">MSRVATRRRGTTMRLCANWLPLSPGLTREVAARCEAAGLWGIGIGDSPNYGELYSACTDALGATSSLVVSTSVTNPVTRHWSVHASAVRALTSAHPGRFRLGFGRGDSAVHTFGLRPAPLADLERFGRSVADSARAAGVDPFLLVAASGPATARVAGRVADGVIAGVGGDPVALRTIRERAHAARDDAPFEVWASVRIAIGRDDDEVRDLRRRLVPRAVSASHFAFASTFEGKNVPAEYAGVLAERYATYDYGSHGRSGATSNATMFSDRPDIEDYLLDRFAVVGRADDCRARLAELSTHVDGIYLSLLFEDALPQIDRIGAMLA</sequence>
<dbReference type="PANTHER" id="PTHR43244">
    <property type="match status" value="1"/>
</dbReference>
<dbReference type="EMBL" id="QLYX01000025">
    <property type="protein sequence ID" value="RAY10765.1"/>
    <property type="molecule type" value="Genomic_DNA"/>
</dbReference>
<dbReference type="Pfam" id="PF00296">
    <property type="entry name" value="Bac_luciferase"/>
    <property type="match status" value="2"/>
</dbReference>
<evidence type="ECO:0000256" key="1">
    <source>
        <dbReference type="ARBA" id="ARBA00023002"/>
    </source>
</evidence>
<accession>A0A365GVF0</accession>
<comment type="caution">
    <text evidence="3">The sequence shown here is derived from an EMBL/GenBank/DDBJ whole genome shotgun (WGS) entry which is preliminary data.</text>
</comment>
<feature type="domain" description="Luciferase-like" evidence="2">
    <location>
        <begin position="27"/>
        <end position="115"/>
    </location>
</feature>
<proteinExistence type="predicted"/>
<evidence type="ECO:0000313" key="4">
    <source>
        <dbReference type="Proteomes" id="UP000251891"/>
    </source>
</evidence>
<dbReference type="SUPFAM" id="SSF51679">
    <property type="entry name" value="Bacterial luciferase-like"/>
    <property type="match status" value="1"/>
</dbReference>
<feature type="domain" description="Luciferase-like" evidence="2">
    <location>
        <begin position="140"/>
        <end position="297"/>
    </location>
</feature>
<dbReference type="InterPro" id="IPR036661">
    <property type="entry name" value="Luciferase-like_sf"/>
</dbReference>
<dbReference type="InterPro" id="IPR011251">
    <property type="entry name" value="Luciferase-like_dom"/>
</dbReference>
<dbReference type="InterPro" id="IPR050564">
    <property type="entry name" value="F420-G6PD/mer"/>
</dbReference>
<evidence type="ECO:0000259" key="2">
    <source>
        <dbReference type="Pfam" id="PF00296"/>
    </source>
</evidence>
<keyword evidence="4" id="KW-1185">Reference proteome</keyword>